<comment type="similarity">
    <text evidence="12">Belongs to the radical SAM superfamily. MoaA family.</text>
</comment>
<dbReference type="GO" id="GO:0051539">
    <property type="term" value="F:4 iron, 4 sulfur cluster binding"/>
    <property type="evidence" value="ECO:0007669"/>
    <property type="project" value="UniProtKB-UniRule"/>
</dbReference>
<dbReference type="Pfam" id="PF06463">
    <property type="entry name" value="Mob_synth_C"/>
    <property type="match status" value="1"/>
</dbReference>
<dbReference type="PANTHER" id="PTHR22960:SF0">
    <property type="entry name" value="MOLYBDENUM COFACTOR BIOSYNTHESIS PROTEIN 1"/>
    <property type="match status" value="1"/>
</dbReference>
<dbReference type="RefSeq" id="WP_206706708.1">
    <property type="nucleotide sequence ID" value="NZ_CP059066.1"/>
</dbReference>
<dbReference type="SMART" id="SM00729">
    <property type="entry name" value="Elp3"/>
    <property type="match status" value="1"/>
</dbReference>
<evidence type="ECO:0000256" key="3">
    <source>
        <dbReference type="ARBA" id="ARBA00022691"/>
    </source>
</evidence>
<feature type="binding site" evidence="12">
    <location>
        <position position="20"/>
    </location>
    <ligand>
        <name>[4Fe-4S] cluster</name>
        <dbReference type="ChEBI" id="CHEBI:49883"/>
        <label>1</label>
        <note>4Fe-4S-S-AdoMet</note>
    </ligand>
</feature>
<dbReference type="UniPathway" id="UPA00344"/>
<evidence type="ECO:0000256" key="6">
    <source>
        <dbReference type="ARBA" id="ARBA00023004"/>
    </source>
</evidence>
<dbReference type="EC" id="4.1.99.22" evidence="1 12"/>
<feature type="binding site" evidence="12">
    <location>
        <position position="155"/>
    </location>
    <ligand>
        <name>GTP</name>
        <dbReference type="ChEBI" id="CHEBI:37565"/>
    </ligand>
</feature>
<dbReference type="SUPFAM" id="SSF102114">
    <property type="entry name" value="Radical SAM enzymes"/>
    <property type="match status" value="1"/>
</dbReference>
<dbReference type="GO" id="GO:0046872">
    <property type="term" value="F:metal ion binding"/>
    <property type="evidence" value="ECO:0007669"/>
    <property type="project" value="UniProtKB-KW"/>
</dbReference>
<dbReference type="GO" id="GO:0061799">
    <property type="term" value="F:cyclic pyranopterin monophosphate synthase activity"/>
    <property type="evidence" value="ECO:0007669"/>
    <property type="project" value="TreeGrafter"/>
</dbReference>
<evidence type="ECO:0000256" key="8">
    <source>
        <dbReference type="ARBA" id="ARBA00023134"/>
    </source>
</evidence>
<dbReference type="Gene3D" id="3.20.20.70">
    <property type="entry name" value="Aldolase class I"/>
    <property type="match status" value="1"/>
</dbReference>
<gene>
    <name evidence="14" type="primary">moaA_2</name>
    <name evidence="12" type="synonym">moaA</name>
    <name evidence="14" type="ORF">H0A61_01709</name>
</gene>
<dbReference type="AlphaFoldDB" id="A0A8A0RP49"/>
<dbReference type="InterPro" id="IPR007197">
    <property type="entry name" value="rSAM"/>
</dbReference>
<dbReference type="Proteomes" id="UP000662904">
    <property type="component" value="Chromosome"/>
</dbReference>
<feature type="binding site" evidence="12">
    <location>
        <position position="67"/>
    </location>
    <ligand>
        <name>S-adenosyl-L-methionine</name>
        <dbReference type="ChEBI" id="CHEBI:59789"/>
    </ligand>
</feature>
<dbReference type="Pfam" id="PF04055">
    <property type="entry name" value="Radical_SAM"/>
    <property type="match status" value="1"/>
</dbReference>
<feature type="binding site" evidence="12">
    <location>
        <position position="118"/>
    </location>
    <ligand>
        <name>S-adenosyl-L-methionine</name>
        <dbReference type="ChEBI" id="CHEBI:59789"/>
    </ligand>
</feature>
<comment type="cofactor">
    <cofactor evidence="12">
        <name>[4Fe-4S] cluster</name>
        <dbReference type="ChEBI" id="CHEBI:49883"/>
    </cofactor>
    <text evidence="12">Binds 2 [4Fe-4S] clusters. Binds 1 [4Fe-4S] cluster coordinated with 3 cysteines and an exchangeable S-adenosyl-L-methionine and 1 [4Fe-4S] cluster coordinated with 3 cysteines and the GTP-derived substrate.</text>
</comment>
<sequence>MKDRYGREIEYLRISVTDRCNFRCRYCMPEDGVIPKSHDDILTFEEMVDIVKVGIAAGINKIRVTGGEPLVRKGTVDFIAKLKRVSGIKDISMTTNGSLLAEMAVPLKKAGLDRVNISLDTLQPDRFKWITRTGCLAEVLEGMEKALDAGLSPVKVNCVISKGFNDDELEDFIYLTHHYPVHVRFIELMPLGDDEWSRNGYIPNGELIKRIKQTLKPVEGVRGNGPAVYYRAQGAIGTIGFISPLSQHFCGRCNRLRLTADGKLKPCLESDVEFDIKGVIRHGGGEEDIKRVFRMAVEAKPLHHNMVQGEYRARNRKMSQIGG</sequence>
<keyword evidence="4 12" id="KW-0479">Metal-binding</keyword>
<reference evidence="14" key="1">
    <citation type="submission" date="2020-07" db="EMBL/GenBank/DDBJ databases">
        <title>Koleobacter methoxysyntrophicus gen. nov., sp. nov., a novel anaerobic bacterium isolated from deep subsurface oil field and proposal of Koleobacterales ord. nov. in the phylum Firmicutes.</title>
        <authorList>
            <person name="Sakamoto S."/>
            <person name="Tamaki H."/>
        </authorList>
    </citation>
    <scope>NUCLEOTIDE SEQUENCE</scope>
    <source>
        <strain evidence="14">NRmbB1</strain>
    </source>
</reference>
<dbReference type="NCBIfam" id="NF001199">
    <property type="entry name" value="PRK00164.2-1"/>
    <property type="match status" value="1"/>
</dbReference>
<evidence type="ECO:0000259" key="13">
    <source>
        <dbReference type="PROSITE" id="PS51918"/>
    </source>
</evidence>
<keyword evidence="5 12" id="KW-0547">Nucleotide-binding</keyword>
<feature type="binding site" evidence="12">
    <location>
        <position position="253"/>
    </location>
    <ligand>
        <name>[4Fe-4S] cluster</name>
        <dbReference type="ChEBI" id="CHEBI:49883"/>
        <label>2</label>
        <note>4Fe-4S-substrate</note>
    </ligand>
</feature>
<dbReference type="InterPro" id="IPR006638">
    <property type="entry name" value="Elp3/MiaA/NifB-like_rSAM"/>
</dbReference>
<dbReference type="GO" id="GO:1904047">
    <property type="term" value="F:S-adenosyl-L-methionine binding"/>
    <property type="evidence" value="ECO:0007669"/>
    <property type="project" value="UniProtKB-UniRule"/>
</dbReference>
<name>A0A8A0RP49_9FIRM</name>
<dbReference type="PROSITE" id="PS01305">
    <property type="entry name" value="MOAA_NIFB_PQQE"/>
    <property type="match status" value="1"/>
</dbReference>
<feature type="binding site" evidence="12">
    <location>
        <begin position="255"/>
        <end position="257"/>
    </location>
    <ligand>
        <name>GTP</name>
        <dbReference type="ChEBI" id="CHEBI:37565"/>
    </ligand>
</feature>
<dbReference type="SFLD" id="SFLDS00029">
    <property type="entry name" value="Radical_SAM"/>
    <property type="match status" value="1"/>
</dbReference>
<feature type="domain" description="Radical SAM core" evidence="13">
    <location>
        <begin position="4"/>
        <end position="227"/>
    </location>
</feature>
<dbReference type="InterPro" id="IPR058240">
    <property type="entry name" value="rSAM_sf"/>
</dbReference>
<dbReference type="GO" id="GO:0006777">
    <property type="term" value="P:Mo-molybdopterin cofactor biosynthetic process"/>
    <property type="evidence" value="ECO:0007669"/>
    <property type="project" value="UniProtKB-UniRule"/>
</dbReference>
<accession>A0A8A0RP49</accession>
<feature type="binding site" evidence="12">
    <location>
        <position position="189"/>
    </location>
    <ligand>
        <name>S-adenosyl-L-methionine</name>
        <dbReference type="ChEBI" id="CHEBI:59789"/>
    </ligand>
</feature>
<dbReference type="CDD" id="cd01335">
    <property type="entry name" value="Radical_SAM"/>
    <property type="match status" value="1"/>
</dbReference>
<evidence type="ECO:0000256" key="11">
    <source>
        <dbReference type="ARBA" id="ARBA00048697"/>
    </source>
</evidence>
<evidence type="ECO:0000256" key="2">
    <source>
        <dbReference type="ARBA" id="ARBA00022485"/>
    </source>
</evidence>
<dbReference type="SFLD" id="SFLDG01386">
    <property type="entry name" value="main_SPASM_domain-containing"/>
    <property type="match status" value="1"/>
</dbReference>
<dbReference type="CDD" id="cd21117">
    <property type="entry name" value="Twitch_MoaA"/>
    <property type="match status" value="1"/>
</dbReference>
<dbReference type="InterPro" id="IPR050105">
    <property type="entry name" value="MoCo_biosynth_MoaA/MoaC"/>
</dbReference>
<comment type="subunit">
    <text evidence="12">Monomer and homodimer.</text>
</comment>
<dbReference type="InterPro" id="IPR010505">
    <property type="entry name" value="MoaA_twitch"/>
</dbReference>
<dbReference type="PANTHER" id="PTHR22960">
    <property type="entry name" value="MOLYBDOPTERIN COFACTOR SYNTHESIS PROTEIN A"/>
    <property type="match status" value="1"/>
</dbReference>
<feature type="binding site" evidence="12">
    <location>
        <position position="267"/>
    </location>
    <ligand>
        <name>[4Fe-4S] cluster</name>
        <dbReference type="ChEBI" id="CHEBI:49883"/>
        <label>2</label>
        <note>4Fe-4S-substrate</note>
    </ligand>
</feature>
<evidence type="ECO:0000256" key="5">
    <source>
        <dbReference type="ARBA" id="ARBA00022741"/>
    </source>
</evidence>
<evidence type="ECO:0000313" key="14">
    <source>
        <dbReference type="EMBL" id="QSQ09348.1"/>
    </source>
</evidence>
<feature type="binding site" evidence="12">
    <location>
        <position position="250"/>
    </location>
    <ligand>
        <name>[4Fe-4S] cluster</name>
        <dbReference type="ChEBI" id="CHEBI:49883"/>
        <label>2</label>
        <note>4Fe-4S-substrate</note>
    </ligand>
</feature>
<proteinExistence type="inferred from homology"/>
<keyword evidence="3 12" id="KW-0949">S-adenosyl-L-methionine</keyword>
<feature type="binding site" evidence="12">
    <location>
        <position position="27"/>
    </location>
    <ligand>
        <name>[4Fe-4S] cluster</name>
        <dbReference type="ChEBI" id="CHEBI:49883"/>
        <label>1</label>
        <note>4Fe-4S-S-AdoMet</note>
    </ligand>
</feature>
<dbReference type="EMBL" id="CP059066">
    <property type="protein sequence ID" value="QSQ09348.1"/>
    <property type="molecule type" value="Genomic_DNA"/>
</dbReference>
<feature type="binding site" evidence="12">
    <location>
        <position position="13"/>
    </location>
    <ligand>
        <name>GTP</name>
        <dbReference type="ChEBI" id="CHEBI:37565"/>
    </ligand>
</feature>
<keyword evidence="10 12" id="KW-0456">Lyase</keyword>
<evidence type="ECO:0000256" key="1">
    <source>
        <dbReference type="ARBA" id="ARBA00012167"/>
    </source>
</evidence>
<keyword evidence="2 12" id="KW-0004">4Fe-4S</keyword>
<evidence type="ECO:0000256" key="4">
    <source>
        <dbReference type="ARBA" id="ARBA00022723"/>
    </source>
</evidence>
<feature type="binding site" evidence="12">
    <location>
        <position position="94"/>
    </location>
    <ligand>
        <name>GTP</name>
        <dbReference type="ChEBI" id="CHEBI:37565"/>
    </ligand>
</feature>
<dbReference type="PROSITE" id="PS51918">
    <property type="entry name" value="RADICAL_SAM"/>
    <property type="match status" value="1"/>
</dbReference>
<evidence type="ECO:0000313" key="15">
    <source>
        <dbReference type="Proteomes" id="UP000662904"/>
    </source>
</evidence>
<evidence type="ECO:0000256" key="7">
    <source>
        <dbReference type="ARBA" id="ARBA00023014"/>
    </source>
</evidence>
<evidence type="ECO:0000256" key="10">
    <source>
        <dbReference type="ARBA" id="ARBA00023239"/>
    </source>
</evidence>
<dbReference type="InterPro" id="IPR040064">
    <property type="entry name" value="MoaA-like"/>
</dbReference>
<comment type="catalytic activity">
    <reaction evidence="11 12">
        <text>GTP + AH2 + S-adenosyl-L-methionine = (8S)-3',8-cyclo-7,8-dihydroguanosine 5'-triphosphate + 5'-deoxyadenosine + L-methionine + A + H(+)</text>
        <dbReference type="Rhea" id="RHEA:49576"/>
        <dbReference type="ChEBI" id="CHEBI:13193"/>
        <dbReference type="ChEBI" id="CHEBI:15378"/>
        <dbReference type="ChEBI" id="CHEBI:17319"/>
        <dbReference type="ChEBI" id="CHEBI:17499"/>
        <dbReference type="ChEBI" id="CHEBI:37565"/>
        <dbReference type="ChEBI" id="CHEBI:57844"/>
        <dbReference type="ChEBI" id="CHEBI:59789"/>
        <dbReference type="ChEBI" id="CHEBI:131766"/>
        <dbReference type="EC" id="4.1.99.22"/>
    </reaction>
</comment>
<keyword evidence="8 12" id="KW-0342">GTP-binding</keyword>
<dbReference type="GO" id="GO:0005525">
    <property type="term" value="F:GTP binding"/>
    <property type="evidence" value="ECO:0007669"/>
    <property type="project" value="UniProtKB-UniRule"/>
</dbReference>
<dbReference type="SFLD" id="SFLDG01383">
    <property type="entry name" value="cyclic_pyranopterin_phosphate"/>
    <property type="match status" value="1"/>
</dbReference>
<dbReference type="InterPro" id="IPR013785">
    <property type="entry name" value="Aldolase_TIM"/>
</dbReference>
<dbReference type="NCBIfam" id="TIGR02666">
    <property type="entry name" value="moaA"/>
    <property type="match status" value="1"/>
</dbReference>
<feature type="binding site" evidence="12">
    <location>
        <position position="24"/>
    </location>
    <ligand>
        <name>[4Fe-4S] cluster</name>
        <dbReference type="ChEBI" id="CHEBI:49883"/>
        <label>1</label>
        <note>4Fe-4S-S-AdoMet</note>
    </ligand>
</feature>
<evidence type="ECO:0000256" key="12">
    <source>
        <dbReference type="HAMAP-Rule" id="MF_01225"/>
    </source>
</evidence>
<dbReference type="InterPro" id="IPR013483">
    <property type="entry name" value="MoaA"/>
</dbReference>
<keyword evidence="15" id="KW-1185">Reference proteome</keyword>
<feature type="binding site" evidence="12">
    <location>
        <position position="26"/>
    </location>
    <ligand>
        <name>S-adenosyl-L-methionine</name>
        <dbReference type="ChEBI" id="CHEBI:59789"/>
    </ligand>
</feature>
<dbReference type="HAMAP" id="MF_01225_B">
    <property type="entry name" value="MoaA_B"/>
    <property type="match status" value="1"/>
</dbReference>
<keyword evidence="9 12" id="KW-0501">Molybdenum cofactor biosynthesis</keyword>
<dbReference type="KEGG" id="kme:H0A61_01709"/>
<keyword evidence="6 12" id="KW-0408">Iron</keyword>
<feature type="binding site" evidence="12">
    <location>
        <position position="63"/>
    </location>
    <ligand>
        <name>GTP</name>
        <dbReference type="ChEBI" id="CHEBI:37565"/>
    </ligand>
</feature>
<dbReference type="SFLD" id="SFLDG01067">
    <property type="entry name" value="SPASM/twitch_domain_containing"/>
    <property type="match status" value="1"/>
</dbReference>
<protein>
    <recommendedName>
        <fullName evidence="1 12">GTP 3',8-cyclase</fullName>
        <ecNumber evidence="1 12">4.1.99.22</ecNumber>
    </recommendedName>
    <alternativeName>
        <fullName evidence="12">Molybdenum cofactor biosynthesis protein A</fullName>
    </alternativeName>
</protein>
<evidence type="ECO:0000256" key="9">
    <source>
        <dbReference type="ARBA" id="ARBA00023150"/>
    </source>
</evidence>
<dbReference type="InterPro" id="IPR000385">
    <property type="entry name" value="MoaA_NifB_PqqE_Fe-S-bd_CS"/>
</dbReference>
<comment type="function">
    <text evidence="12">Catalyzes the cyclization of GTP to (8S)-3',8-cyclo-7,8-dihydroguanosine 5'-triphosphate.</text>
</comment>
<dbReference type="GO" id="GO:0061798">
    <property type="term" value="F:GTP 3',8'-cyclase activity"/>
    <property type="evidence" value="ECO:0007669"/>
    <property type="project" value="UniProtKB-UniRule"/>
</dbReference>
<comment type="pathway">
    <text evidence="12">Cofactor biosynthesis; molybdopterin biosynthesis.</text>
</comment>
<keyword evidence="7 12" id="KW-0411">Iron-sulfur</keyword>
<organism evidence="14 15">
    <name type="scientific">Koleobacter methoxysyntrophicus</name>
    <dbReference type="NCBI Taxonomy" id="2751313"/>
    <lineage>
        <taxon>Bacteria</taxon>
        <taxon>Bacillati</taxon>
        <taxon>Bacillota</taxon>
        <taxon>Clostridia</taxon>
        <taxon>Koleobacterales</taxon>
        <taxon>Koleobacteraceae</taxon>
        <taxon>Koleobacter</taxon>
    </lineage>
</organism>